<accession>A0AAQ3NHY3</accession>
<evidence type="ECO:0000313" key="2">
    <source>
        <dbReference type="Proteomes" id="UP001374535"/>
    </source>
</evidence>
<dbReference type="Proteomes" id="UP001374535">
    <property type="component" value="Chromosome 6"/>
</dbReference>
<gene>
    <name evidence="1" type="ORF">V8G54_022383</name>
</gene>
<protein>
    <submittedName>
        <fullName evidence="1">Uncharacterized protein</fullName>
    </submittedName>
</protein>
<sequence length="148" mass="17306">MLRKSFVESSSLMPYVCWIHVVEDRQNVAIEIRSRFQYPEELVQAPPRRGVVRRENHHGTQRLVNRLEKRVRDDFSSLQLFVVSENGKATSPERSVEVVRKTVACVFSSEAEKHVEFPRRSFTHRCHCNGNWNHSFVCIFILSSSHSH</sequence>
<dbReference type="EMBL" id="CP144695">
    <property type="protein sequence ID" value="WVZ09037.1"/>
    <property type="molecule type" value="Genomic_DNA"/>
</dbReference>
<evidence type="ECO:0000313" key="1">
    <source>
        <dbReference type="EMBL" id="WVZ09037.1"/>
    </source>
</evidence>
<keyword evidence="2" id="KW-1185">Reference proteome</keyword>
<proteinExistence type="predicted"/>
<name>A0AAQ3NHY3_VIGMU</name>
<organism evidence="1 2">
    <name type="scientific">Vigna mungo</name>
    <name type="common">Black gram</name>
    <name type="synonym">Phaseolus mungo</name>
    <dbReference type="NCBI Taxonomy" id="3915"/>
    <lineage>
        <taxon>Eukaryota</taxon>
        <taxon>Viridiplantae</taxon>
        <taxon>Streptophyta</taxon>
        <taxon>Embryophyta</taxon>
        <taxon>Tracheophyta</taxon>
        <taxon>Spermatophyta</taxon>
        <taxon>Magnoliopsida</taxon>
        <taxon>eudicotyledons</taxon>
        <taxon>Gunneridae</taxon>
        <taxon>Pentapetalae</taxon>
        <taxon>rosids</taxon>
        <taxon>fabids</taxon>
        <taxon>Fabales</taxon>
        <taxon>Fabaceae</taxon>
        <taxon>Papilionoideae</taxon>
        <taxon>50 kb inversion clade</taxon>
        <taxon>NPAAA clade</taxon>
        <taxon>indigoferoid/millettioid clade</taxon>
        <taxon>Phaseoleae</taxon>
        <taxon>Vigna</taxon>
    </lineage>
</organism>
<reference evidence="1 2" key="1">
    <citation type="journal article" date="2023" name="Life. Sci Alliance">
        <title>Evolutionary insights into 3D genome organization and epigenetic landscape of Vigna mungo.</title>
        <authorList>
            <person name="Junaid A."/>
            <person name="Singh B."/>
            <person name="Bhatia S."/>
        </authorList>
    </citation>
    <scope>NUCLEOTIDE SEQUENCE [LARGE SCALE GENOMIC DNA]</scope>
    <source>
        <strain evidence="1">Urdbean</strain>
    </source>
</reference>
<dbReference type="AlphaFoldDB" id="A0AAQ3NHY3"/>